<evidence type="ECO:0008006" key="3">
    <source>
        <dbReference type="Google" id="ProtNLM"/>
    </source>
</evidence>
<dbReference type="KEGG" id="ngv:CDO52_00190"/>
<sequence>MAQVFRGVERIAAHLAADAAEHKAEQLATRARMVLSAHRHTGRAQITVTTGARSDAFVNLNDPGGNALAIEFGRTATSSRGPSQGVYALHRAIGQRGG</sequence>
<dbReference type="Pfam" id="PF17395">
    <property type="entry name" value="DUF5403"/>
    <property type="match status" value="1"/>
</dbReference>
<dbReference type="EMBL" id="CP022753">
    <property type="protein sequence ID" value="ASU81407.1"/>
    <property type="molecule type" value="Genomic_DNA"/>
</dbReference>
<proteinExistence type="predicted"/>
<protein>
    <recommendedName>
        <fullName evidence="3">HK97 gp10 family phage protein</fullName>
    </recommendedName>
</protein>
<dbReference type="InterPro" id="IPR039452">
    <property type="entry name" value="DUF5403"/>
</dbReference>
<dbReference type="OrthoDB" id="9958048at2"/>
<dbReference type="RefSeq" id="WP_017619392.1">
    <property type="nucleotide sequence ID" value="NZ_ANBG01000240.1"/>
</dbReference>
<evidence type="ECO:0000313" key="2">
    <source>
        <dbReference type="Proteomes" id="UP000215005"/>
    </source>
</evidence>
<dbReference type="Proteomes" id="UP000215005">
    <property type="component" value="Chromosome"/>
</dbReference>
<gene>
    <name evidence="1" type="ORF">CDO52_00190</name>
</gene>
<name>A0A223RZY6_9ACTN</name>
<organism evidence="1 2">
    <name type="scientific">Nocardiopsis gilva YIM 90087</name>
    <dbReference type="NCBI Taxonomy" id="1235441"/>
    <lineage>
        <taxon>Bacteria</taxon>
        <taxon>Bacillati</taxon>
        <taxon>Actinomycetota</taxon>
        <taxon>Actinomycetes</taxon>
        <taxon>Streptosporangiales</taxon>
        <taxon>Nocardiopsidaceae</taxon>
        <taxon>Nocardiopsis</taxon>
    </lineage>
</organism>
<evidence type="ECO:0000313" key="1">
    <source>
        <dbReference type="EMBL" id="ASU81407.1"/>
    </source>
</evidence>
<dbReference type="AlphaFoldDB" id="A0A223RZY6"/>
<reference evidence="1 2" key="1">
    <citation type="submission" date="2017-08" db="EMBL/GenBank/DDBJ databases">
        <title>The complete genome sequence of Nocardiopsis gilva YIM 90087.</title>
        <authorList>
            <person name="Yin M."/>
            <person name="Tang S."/>
        </authorList>
    </citation>
    <scope>NUCLEOTIDE SEQUENCE [LARGE SCALE GENOMIC DNA]</scope>
    <source>
        <strain evidence="1 2">YIM 90087</strain>
    </source>
</reference>
<accession>A0A223RZY6</accession>
<keyword evidence="2" id="KW-1185">Reference proteome</keyword>